<dbReference type="CDD" id="cd05015">
    <property type="entry name" value="SIS_PGI_1"/>
    <property type="match status" value="1"/>
</dbReference>
<dbReference type="PROSITE" id="PS51463">
    <property type="entry name" value="P_GLUCOSE_ISOMERASE_3"/>
    <property type="match status" value="1"/>
</dbReference>
<evidence type="ECO:0000313" key="5">
    <source>
        <dbReference type="EMBL" id="CAE0419303.1"/>
    </source>
</evidence>
<dbReference type="InterPro" id="IPR035476">
    <property type="entry name" value="SIS_PGI_1"/>
</dbReference>
<dbReference type="EC" id="5.3.1.9" evidence="4"/>
<proteinExistence type="inferred from homology"/>
<dbReference type="GO" id="GO:0051156">
    <property type="term" value="P:glucose 6-phosphate metabolic process"/>
    <property type="evidence" value="ECO:0007669"/>
    <property type="project" value="TreeGrafter"/>
</dbReference>
<dbReference type="PANTHER" id="PTHR11469">
    <property type="entry name" value="GLUCOSE-6-PHOSPHATE ISOMERASE"/>
    <property type="match status" value="1"/>
</dbReference>
<dbReference type="AlphaFoldDB" id="A0A7S3LEX2"/>
<protein>
    <recommendedName>
        <fullName evidence="4">Glucose-6-phosphate isomerase</fullName>
        <ecNumber evidence="4">5.3.1.9</ecNumber>
    </recommendedName>
</protein>
<evidence type="ECO:0000256" key="3">
    <source>
        <dbReference type="ARBA" id="ARBA00023235"/>
    </source>
</evidence>
<dbReference type="Gene3D" id="3.40.50.10490">
    <property type="entry name" value="Glucose-6-phosphate isomerase like protein, domain 1"/>
    <property type="match status" value="3"/>
</dbReference>
<name>A0A7S3LEX2_9STRA</name>
<keyword evidence="2 4" id="KW-0324">Glycolysis</keyword>
<dbReference type="HAMAP" id="MF_00473">
    <property type="entry name" value="G6P_isomerase"/>
    <property type="match status" value="1"/>
</dbReference>
<dbReference type="InterPro" id="IPR023096">
    <property type="entry name" value="G6P_Isomerase_C"/>
</dbReference>
<keyword evidence="1 4" id="KW-0312">Gluconeogenesis</keyword>
<dbReference type="InterPro" id="IPR035482">
    <property type="entry name" value="SIS_PGI_2"/>
</dbReference>
<sequence>MSMRHSSAEPSSAWTLKCTDLPQFDALQAQADLFRSDDKLHLRNLCNDTARSAGLTAVHMTSYQRNQRKIILDYSRQRVLGETMELLFDLADAVGLTDRREAFRIGHRINLTENRAVLHHLLRIPDDENVGEDSFSFSGTPVLSTRSSKSRRNVPAGMEYLLPELSESRKKVENFSEQVRHGIYKSVNHLPFRNTLVVAQGGFYLGPQFVATALHEEKTAHAAAEGRTIRFLNNIDPTTFTKAISQLDAAETLVVIIDKNFDSADTMLNARTIRTWMIQKLEVGGITDKEIVSKHFIAVSCSSTRCRTFGIRPENIFEIHDWVNPRYSLCSVAGLLPLALHFSYAVVEAIINGSHDMDQHFFDAPLRDNIPVILGLLGVWNSTFLGYSTRAILPYSEGLAHFSGMVQHIDMESNGKRVALDGTPLLHRSGEVNFGGCAATLQHSFFQLLHQGRVVPVDFIGLMESQQPNLPGEVDQAASNHDELMSHFFAQPDALAYGKTLMDLIQEGAPDPLREHMVVTGNRPSSSILITKLDAYAVGQLLALYEHRTAVQGFMWGINSFDQFGCELGKTMARHVRAQLSASRKTGASVQGFNSSTSSLLEHYLAHGKGNDSS</sequence>
<comment type="catalytic activity">
    <reaction evidence="4">
        <text>alpha-D-glucose 6-phosphate = beta-D-fructose 6-phosphate</text>
        <dbReference type="Rhea" id="RHEA:11816"/>
        <dbReference type="ChEBI" id="CHEBI:57634"/>
        <dbReference type="ChEBI" id="CHEBI:58225"/>
        <dbReference type="EC" id="5.3.1.9"/>
    </reaction>
</comment>
<dbReference type="GO" id="GO:0005829">
    <property type="term" value="C:cytosol"/>
    <property type="evidence" value="ECO:0007669"/>
    <property type="project" value="TreeGrafter"/>
</dbReference>
<dbReference type="SUPFAM" id="SSF53697">
    <property type="entry name" value="SIS domain"/>
    <property type="match status" value="1"/>
</dbReference>
<evidence type="ECO:0000256" key="4">
    <source>
        <dbReference type="RuleBase" id="RU000612"/>
    </source>
</evidence>
<evidence type="ECO:0000256" key="1">
    <source>
        <dbReference type="ARBA" id="ARBA00022432"/>
    </source>
</evidence>
<keyword evidence="3 4" id="KW-0413">Isomerase</keyword>
<organism evidence="5">
    <name type="scientific">Amphora coffeiformis</name>
    <dbReference type="NCBI Taxonomy" id="265554"/>
    <lineage>
        <taxon>Eukaryota</taxon>
        <taxon>Sar</taxon>
        <taxon>Stramenopiles</taxon>
        <taxon>Ochrophyta</taxon>
        <taxon>Bacillariophyta</taxon>
        <taxon>Bacillariophyceae</taxon>
        <taxon>Bacillariophycidae</taxon>
        <taxon>Thalassiophysales</taxon>
        <taxon>Catenulaceae</taxon>
        <taxon>Amphora</taxon>
    </lineage>
</organism>
<dbReference type="GO" id="GO:0004347">
    <property type="term" value="F:glucose-6-phosphate isomerase activity"/>
    <property type="evidence" value="ECO:0007669"/>
    <property type="project" value="UniProtKB-EC"/>
</dbReference>
<dbReference type="GO" id="GO:0048029">
    <property type="term" value="F:monosaccharide binding"/>
    <property type="evidence" value="ECO:0007669"/>
    <property type="project" value="TreeGrafter"/>
</dbReference>
<dbReference type="FunFam" id="3.40.50.10490:FF:000060">
    <property type="entry name" value="Glucose-6-phosphate isomerase"/>
    <property type="match status" value="1"/>
</dbReference>
<dbReference type="EMBL" id="HBIM01021695">
    <property type="protein sequence ID" value="CAE0419303.1"/>
    <property type="molecule type" value="Transcribed_RNA"/>
</dbReference>
<dbReference type="GO" id="GO:0097367">
    <property type="term" value="F:carbohydrate derivative binding"/>
    <property type="evidence" value="ECO:0007669"/>
    <property type="project" value="InterPro"/>
</dbReference>
<comment type="pathway">
    <text evidence="4">Carbohydrate degradation; glycolysis; D-glyceraldehyde 3-phosphate and glycerone phosphate from D-glucose: step 2/4.</text>
</comment>
<dbReference type="InterPro" id="IPR046348">
    <property type="entry name" value="SIS_dom_sf"/>
</dbReference>
<dbReference type="Pfam" id="PF00342">
    <property type="entry name" value="PGI"/>
    <property type="match status" value="1"/>
</dbReference>
<accession>A0A7S3LEX2</accession>
<dbReference type="PRINTS" id="PR00662">
    <property type="entry name" value="G6PISOMERASE"/>
</dbReference>
<dbReference type="PANTHER" id="PTHR11469:SF1">
    <property type="entry name" value="GLUCOSE-6-PHOSPHATE ISOMERASE"/>
    <property type="match status" value="1"/>
</dbReference>
<dbReference type="InterPro" id="IPR001672">
    <property type="entry name" value="G6P_Isomerase"/>
</dbReference>
<gene>
    <name evidence="5" type="ORF">ACOF00016_LOCUS16148</name>
</gene>
<dbReference type="UniPathway" id="UPA00109">
    <property type="reaction ID" value="UER00181"/>
</dbReference>
<dbReference type="GO" id="GO:0006094">
    <property type="term" value="P:gluconeogenesis"/>
    <property type="evidence" value="ECO:0007669"/>
    <property type="project" value="UniProtKB-KW"/>
</dbReference>
<dbReference type="GO" id="GO:0006096">
    <property type="term" value="P:glycolytic process"/>
    <property type="evidence" value="ECO:0007669"/>
    <property type="project" value="UniProtKB-UniPathway"/>
</dbReference>
<dbReference type="CDD" id="cd05016">
    <property type="entry name" value="SIS_PGI_2"/>
    <property type="match status" value="1"/>
</dbReference>
<dbReference type="Gene3D" id="1.10.1390.10">
    <property type="match status" value="1"/>
</dbReference>
<evidence type="ECO:0000256" key="2">
    <source>
        <dbReference type="ARBA" id="ARBA00023152"/>
    </source>
</evidence>
<comment type="similarity">
    <text evidence="4">Belongs to the GPI family.</text>
</comment>
<reference evidence="5" key="1">
    <citation type="submission" date="2021-01" db="EMBL/GenBank/DDBJ databases">
        <authorList>
            <person name="Corre E."/>
            <person name="Pelletier E."/>
            <person name="Niang G."/>
            <person name="Scheremetjew M."/>
            <person name="Finn R."/>
            <person name="Kale V."/>
            <person name="Holt S."/>
            <person name="Cochrane G."/>
            <person name="Meng A."/>
            <person name="Brown T."/>
            <person name="Cohen L."/>
        </authorList>
    </citation>
    <scope>NUCLEOTIDE SEQUENCE</scope>
    <source>
        <strain evidence="5">CCMP127</strain>
    </source>
</reference>